<keyword evidence="3" id="KW-0539">Nucleus</keyword>
<evidence type="ECO:0000256" key="2">
    <source>
        <dbReference type="ARBA" id="ARBA00005907"/>
    </source>
</evidence>
<dbReference type="GO" id="GO:0042273">
    <property type="term" value="P:ribosomal large subunit biogenesis"/>
    <property type="evidence" value="ECO:0007669"/>
    <property type="project" value="TreeGrafter"/>
</dbReference>
<sequence>MTENGFKDAVIDQVYASLLEYLESQSHLIAFPDLSLFSVLQIKQFVDKCTVSGYLKKMKQIIEKIQQNNAFIEKERKNITFELTDFDRITAWETNIRNKNTPLSIYYESWNKIRMIKKNKEMTNTSAISDYQLPTVRKIKKESTEHCEPFPSDSESDEIKFDSESNEQEQVIQKTKNRKKRKSKSIGNEVANVFEDDNLMQKDTVEDFNMDNW</sequence>
<dbReference type="GO" id="GO:0030691">
    <property type="term" value="C:Noc2p-Noc3p complex"/>
    <property type="evidence" value="ECO:0007669"/>
    <property type="project" value="TreeGrafter"/>
</dbReference>
<reference evidence="6 7" key="1">
    <citation type="journal article" date="2024" name="Insects">
        <title>An Improved Chromosome-Level Genome Assembly of the Firefly Pyrocoelia pectoralis.</title>
        <authorList>
            <person name="Fu X."/>
            <person name="Meyer-Rochow V.B."/>
            <person name="Ballantyne L."/>
            <person name="Zhu X."/>
        </authorList>
    </citation>
    <scope>NUCLEOTIDE SEQUENCE [LARGE SCALE GENOMIC DNA]</scope>
    <source>
        <strain evidence="6">XCY_ONT2</strain>
    </source>
</reference>
<feature type="coiled-coil region" evidence="4">
    <location>
        <begin position="55"/>
        <end position="82"/>
    </location>
</feature>
<dbReference type="GO" id="GO:0003714">
    <property type="term" value="F:transcription corepressor activity"/>
    <property type="evidence" value="ECO:0007669"/>
    <property type="project" value="TreeGrafter"/>
</dbReference>
<proteinExistence type="inferred from homology"/>
<accession>A0AAN7VBA8</accession>
<evidence type="ECO:0000313" key="7">
    <source>
        <dbReference type="Proteomes" id="UP001329430"/>
    </source>
</evidence>
<name>A0AAN7VBA8_9COLE</name>
<evidence type="ECO:0000256" key="1">
    <source>
        <dbReference type="ARBA" id="ARBA00004123"/>
    </source>
</evidence>
<gene>
    <name evidence="6" type="ORF">RI129_009256</name>
</gene>
<evidence type="ECO:0000256" key="4">
    <source>
        <dbReference type="SAM" id="Coils"/>
    </source>
</evidence>
<feature type="region of interest" description="Disordered" evidence="5">
    <location>
        <begin position="142"/>
        <end position="190"/>
    </location>
</feature>
<dbReference type="Pfam" id="PF03715">
    <property type="entry name" value="Noc2"/>
    <property type="match status" value="1"/>
</dbReference>
<dbReference type="EMBL" id="JAVRBK010000007">
    <property type="protein sequence ID" value="KAK5640709.1"/>
    <property type="molecule type" value="Genomic_DNA"/>
</dbReference>
<dbReference type="GO" id="GO:0005730">
    <property type="term" value="C:nucleolus"/>
    <property type="evidence" value="ECO:0007669"/>
    <property type="project" value="TreeGrafter"/>
</dbReference>
<dbReference type="AlphaFoldDB" id="A0AAN7VBA8"/>
<dbReference type="GO" id="GO:0042393">
    <property type="term" value="F:histone binding"/>
    <property type="evidence" value="ECO:0007669"/>
    <property type="project" value="TreeGrafter"/>
</dbReference>
<feature type="compositionally biased region" description="Basic residues" evidence="5">
    <location>
        <begin position="175"/>
        <end position="184"/>
    </location>
</feature>
<dbReference type="GO" id="GO:0005654">
    <property type="term" value="C:nucleoplasm"/>
    <property type="evidence" value="ECO:0007669"/>
    <property type="project" value="TreeGrafter"/>
</dbReference>
<dbReference type="InterPro" id="IPR005343">
    <property type="entry name" value="Noc2"/>
</dbReference>
<keyword evidence="7" id="KW-1185">Reference proteome</keyword>
<evidence type="ECO:0000256" key="3">
    <source>
        <dbReference type="ARBA" id="ARBA00023242"/>
    </source>
</evidence>
<dbReference type="Proteomes" id="UP001329430">
    <property type="component" value="Chromosome 7"/>
</dbReference>
<dbReference type="PANTHER" id="PTHR12687">
    <property type="entry name" value="NUCLEOLAR COMPLEX 2 AND RAD4-RELATED"/>
    <property type="match status" value="1"/>
</dbReference>
<comment type="subcellular location">
    <subcellularLocation>
        <location evidence="1">Nucleus</location>
    </subcellularLocation>
</comment>
<comment type="caution">
    <text evidence="6">The sequence shown here is derived from an EMBL/GenBank/DDBJ whole genome shotgun (WGS) entry which is preliminary data.</text>
</comment>
<evidence type="ECO:0000256" key="5">
    <source>
        <dbReference type="SAM" id="MobiDB-lite"/>
    </source>
</evidence>
<organism evidence="6 7">
    <name type="scientific">Pyrocoelia pectoralis</name>
    <dbReference type="NCBI Taxonomy" id="417401"/>
    <lineage>
        <taxon>Eukaryota</taxon>
        <taxon>Metazoa</taxon>
        <taxon>Ecdysozoa</taxon>
        <taxon>Arthropoda</taxon>
        <taxon>Hexapoda</taxon>
        <taxon>Insecta</taxon>
        <taxon>Pterygota</taxon>
        <taxon>Neoptera</taxon>
        <taxon>Endopterygota</taxon>
        <taxon>Coleoptera</taxon>
        <taxon>Polyphaga</taxon>
        <taxon>Elateriformia</taxon>
        <taxon>Elateroidea</taxon>
        <taxon>Lampyridae</taxon>
        <taxon>Lampyrinae</taxon>
        <taxon>Pyrocoelia</taxon>
    </lineage>
</organism>
<evidence type="ECO:0000313" key="6">
    <source>
        <dbReference type="EMBL" id="KAK5640709.1"/>
    </source>
</evidence>
<dbReference type="GO" id="GO:0000122">
    <property type="term" value="P:negative regulation of transcription by RNA polymerase II"/>
    <property type="evidence" value="ECO:0007669"/>
    <property type="project" value="TreeGrafter"/>
</dbReference>
<protein>
    <submittedName>
        <fullName evidence="6">Uncharacterized protein</fullName>
    </submittedName>
</protein>
<dbReference type="GO" id="GO:0030690">
    <property type="term" value="C:Noc1p-Noc2p complex"/>
    <property type="evidence" value="ECO:0007669"/>
    <property type="project" value="TreeGrafter"/>
</dbReference>
<keyword evidence="4" id="KW-0175">Coiled coil</keyword>
<comment type="similarity">
    <text evidence="2">Belongs to the NOC2 family.</text>
</comment>
<dbReference type="PANTHER" id="PTHR12687:SF4">
    <property type="entry name" value="NUCLEOLAR COMPLEX PROTEIN 2 HOMOLOG"/>
    <property type="match status" value="1"/>
</dbReference>